<keyword evidence="7 8" id="KW-0472">Membrane</keyword>
<feature type="transmembrane region" description="Helical" evidence="8">
    <location>
        <begin position="41"/>
        <end position="59"/>
    </location>
</feature>
<evidence type="ECO:0000256" key="7">
    <source>
        <dbReference type="ARBA" id="ARBA00023136"/>
    </source>
</evidence>
<dbReference type="InterPro" id="IPR050297">
    <property type="entry name" value="LipidA_mod_glycosyltrf_83"/>
</dbReference>
<evidence type="ECO:0000313" key="11">
    <source>
        <dbReference type="Proteomes" id="UP001595607"/>
    </source>
</evidence>
<protein>
    <submittedName>
        <fullName evidence="10">ArnT family glycosyltransferase</fullName>
        <ecNumber evidence="10">2.4.-.-</ecNumber>
    </submittedName>
</protein>
<dbReference type="PANTHER" id="PTHR33908:SF11">
    <property type="entry name" value="MEMBRANE PROTEIN"/>
    <property type="match status" value="1"/>
</dbReference>
<keyword evidence="4 10" id="KW-0808">Transferase</keyword>
<accession>A0ABV7M965</accession>
<dbReference type="InterPro" id="IPR038731">
    <property type="entry name" value="RgtA/B/C-like"/>
</dbReference>
<dbReference type="GO" id="GO:0016757">
    <property type="term" value="F:glycosyltransferase activity"/>
    <property type="evidence" value="ECO:0007669"/>
    <property type="project" value="UniProtKB-KW"/>
</dbReference>
<evidence type="ECO:0000256" key="3">
    <source>
        <dbReference type="ARBA" id="ARBA00022676"/>
    </source>
</evidence>
<dbReference type="Proteomes" id="UP001595607">
    <property type="component" value="Unassembled WGS sequence"/>
</dbReference>
<evidence type="ECO:0000256" key="1">
    <source>
        <dbReference type="ARBA" id="ARBA00004651"/>
    </source>
</evidence>
<reference evidence="11" key="1">
    <citation type="journal article" date="2019" name="Int. J. Syst. Evol. Microbiol.">
        <title>The Global Catalogue of Microorganisms (GCM) 10K type strain sequencing project: providing services to taxonomists for standard genome sequencing and annotation.</title>
        <authorList>
            <consortium name="The Broad Institute Genomics Platform"/>
            <consortium name="The Broad Institute Genome Sequencing Center for Infectious Disease"/>
            <person name="Wu L."/>
            <person name="Ma J."/>
        </authorList>
    </citation>
    <scope>NUCLEOTIDE SEQUENCE [LARGE SCALE GENOMIC DNA]</scope>
    <source>
        <strain evidence="11">KCTC 22245</strain>
    </source>
</reference>
<dbReference type="RefSeq" id="WP_189573269.1">
    <property type="nucleotide sequence ID" value="NZ_BMXU01000001.1"/>
</dbReference>
<feature type="transmembrane region" description="Helical" evidence="8">
    <location>
        <begin position="257"/>
        <end position="277"/>
    </location>
</feature>
<comment type="caution">
    <text evidence="10">The sequence shown here is derived from an EMBL/GenBank/DDBJ whole genome shotgun (WGS) entry which is preliminary data.</text>
</comment>
<evidence type="ECO:0000256" key="5">
    <source>
        <dbReference type="ARBA" id="ARBA00022692"/>
    </source>
</evidence>
<dbReference type="Pfam" id="PF13231">
    <property type="entry name" value="PMT_2"/>
    <property type="match status" value="1"/>
</dbReference>
<organism evidence="10 11">
    <name type="scientific">Parvularcula lutaonensis</name>
    <dbReference type="NCBI Taxonomy" id="491923"/>
    <lineage>
        <taxon>Bacteria</taxon>
        <taxon>Pseudomonadati</taxon>
        <taxon>Pseudomonadota</taxon>
        <taxon>Alphaproteobacteria</taxon>
        <taxon>Parvularculales</taxon>
        <taxon>Parvularculaceae</taxon>
        <taxon>Parvularcula</taxon>
    </lineage>
</organism>
<proteinExistence type="predicted"/>
<dbReference type="EC" id="2.4.-.-" evidence="10"/>
<feature type="transmembrane region" description="Helical" evidence="8">
    <location>
        <begin position="200"/>
        <end position="222"/>
    </location>
</feature>
<feature type="domain" description="Glycosyltransferase RgtA/B/C/D-like" evidence="9">
    <location>
        <begin position="2"/>
        <end position="148"/>
    </location>
</feature>
<feature type="transmembrane region" description="Helical" evidence="8">
    <location>
        <begin position="135"/>
        <end position="156"/>
    </location>
</feature>
<sequence>MAGVFKLFGPSAFGAAVPNILAGAGLVAVSFLYARRLTPRFTAEILSVFIATSGFFAMQANEVRIYGIEIFFTVLAMWSMLLAIQTNNARERTIQLMVAGLGVGGAWLCRESSFVLGPFLLVVGFFSLQRPVRTLIPFVLTAGGVLAVELASYWLLTGDAFYRVNESLNHGEGRGNTKPFEFAAENEDFGWFIIHPWVKLLSYPTVTPIVGLAGLAGLLAFWKRVSVPFLTAVVFIGGAIVAFLGNGYVLSLETVEYYPLVAYSAYVVLALVIAQLIARGGGWRRAALGFFALVIVTSFAGEAFRDDGEYREANDLARLILEDRQPIWTDVATRERVILLLELAGKSPEEAEALVPKWDRDNPASEGLLYVAAPIGPFYFLRTVPQNCSVIDERKVRDLGWSKALARRFFALFSLEERLHPSLQPPPPVLLCQLGAAAA</sequence>
<evidence type="ECO:0000256" key="2">
    <source>
        <dbReference type="ARBA" id="ARBA00022475"/>
    </source>
</evidence>
<gene>
    <name evidence="10" type="ORF">ACFONP_03110</name>
</gene>
<evidence type="ECO:0000256" key="6">
    <source>
        <dbReference type="ARBA" id="ARBA00022989"/>
    </source>
</evidence>
<evidence type="ECO:0000259" key="9">
    <source>
        <dbReference type="Pfam" id="PF13231"/>
    </source>
</evidence>
<name>A0ABV7M965_9PROT</name>
<dbReference type="PANTHER" id="PTHR33908">
    <property type="entry name" value="MANNOSYLTRANSFERASE YKCB-RELATED"/>
    <property type="match status" value="1"/>
</dbReference>
<evidence type="ECO:0000313" key="10">
    <source>
        <dbReference type="EMBL" id="MFC3301721.1"/>
    </source>
</evidence>
<feature type="transmembrane region" description="Helical" evidence="8">
    <location>
        <begin position="65"/>
        <end position="84"/>
    </location>
</feature>
<feature type="transmembrane region" description="Helical" evidence="8">
    <location>
        <begin position="12"/>
        <end position="34"/>
    </location>
</feature>
<feature type="transmembrane region" description="Helical" evidence="8">
    <location>
        <begin position="228"/>
        <end position="250"/>
    </location>
</feature>
<keyword evidence="5 8" id="KW-0812">Transmembrane</keyword>
<keyword evidence="3 10" id="KW-0328">Glycosyltransferase</keyword>
<evidence type="ECO:0000256" key="4">
    <source>
        <dbReference type="ARBA" id="ARBA00022679"/>
    </source>
</evidence>
<evidence type="ECO:0000256" key="8">
    <source>
        <dbReference type="SAM" id="Phobius"/>
    </source>
</evidence>
<keyword evidence="2" id="KW-1003">Cell membrane</keyword>
<comment type="subcellular location">
    <subcellularLocation>
        <location evidence="1">Cell membrane</location>
        <topology evidence="1">Multi-pass membrane protein</topology>
    </subcellularLocation>
</comment>
<dbReference type="EMBL" id="JBHRVA010000002">
    <property type="protein sequence ID" value="MFC3301721.1"/>
    <property type="molecule type" value="Genomic_DNA"/>
</dbReference>
<keyword evidence="11" id="KW-1185">Reference proteome</keyword>
<keyword evidence="6 8" id="KW-1133">Transmembrane helix</keyword>